<organism evidence="2">
    <name type="scientific">Eutreptiella gymnastica</name>
    <dbReference type="NCBI Taxonomy" id="73025"/>
    <lineage>
        <taxon>Eukaryota</taxon>
        <taxon>Discoba</taxon>
        <taxon>Euglenozoa</taxon>
        <taxon>Euglenida</taxon>
        <taxon>Spirocuta</taxon>
        <taxon>Euglenophyceae</taxon>
        <taxon>Eutreptiales</taxon>
        <taxon>Eutreptiaceae</taxon>
        <taxon>Eutreptiella</taxon>
    </lineage>
</organism>
<dbReference type="AlphaFoldDB" id="A0A7S4G2Z5"/>
<evidence type="ECO:0000256" key="1">
    <source>
        <dbReference type="SAM" id="Phobius"/>
    </source>
</evidence>
<accession>A0A7S4G2Z5</accession>
<keyword evidence="1" id="KW-1133">Transmembrane helix</keyword>
<evidence type="ECO:0000313" key="2">
    <source>
        <dbReference type="EMBL" id="CAE0823574.1"/>
    </source>
</evidence>
<gene>
    <name evidence="2" type="ORF">EGYM00163_LOCUS34777</name>
</gene>
<dbReference type="EMBL" id="HBJA01100847">
    <property type="protein sequence ID" value="CAE0823574.1"/>
    <property type="molecule type" value="Transcribed_RNA"/>
</dbReference>
<keyword evidence="1" id="KW-0812">Transmembrane</keyword>
<proteinExistence type="predicted"/>
<protein>
    <submittedName>
        <fullName evidence="2">Uncharacterized protein</fullName>
    </submittedName>
</protein>
<feature type="transmembrane region" description="Helical" evidence="1">
    <location>
        <begin position="7"/>
        <end position="27"/>
    </location>
</feature>
<sequence>MGSPGPVRCIIPVLALFVVLQGVMLFYHSAVLDDMVGRNKIRRFLSKKGSFKIPPEDAQFGGPEVVPGMSEHIPEAATVKHAKVEVIAQDTRDRVQAAERPKVKELAPEAPESAEAQHNATFCNASVTVYTPETDARCIAYLENTDNIAHIAPMASIMALARTIKYKVKYKSKHVKAILKVGQNNFPFEPYSEYLGFKIDRLLGMDKVPPTGWVHLPIPVLNASLDVLTDQSFKDWVQTDVFEFPEVKKHLLHVAGVPHMPMSVQLWVADIHPLQNTEWSVGGDWKSYFTPGSPADTPALPHLSDIIVLDYILSNPDRRPDKNNYVAGGCRKDCQRRKGDLPHVGEVSLVPIDQGSSFYGPAPPDSNPLTPGSNSFCRFRRETAERVLKLKGDVSWSSYNKHSNSPFHKAVLRSLGPHEDQILAVIKWQRIHWAQDRLNTLAAHIESCKQRFGATRVTCWD</sequence>
<reference evidence="2" key="1">
    <citation type="submission" date="2021-01" db="EMBL/GenBank/DDBJ databases">
        <authorList>
            <person name="Corre E."/>
            <person name="Pelletier E."/>
            <person name="Niang G."/>
            <person name="Scheremetjew M."/>
            <person name="Finn R."/>
            <person name="Kale V."/>
            <person name="Holt S."/>
            <person name="Cochrane G."/>
            <person name="Meng A."/>
            <person name="Brown T."/>
            <person name="Cohen L."/>
        </authorList>
    </citation>
    <scope>NUCLEOTIDE SEQUENCE</scope>
    <source>
        <strain evidence="2">CCMP1594</strain>
    </source>
</reference>
<name>A0A7S4G2Z5_9EUGL</name>
<keyword evidence="1" id="KW-0472">Membrane</keyword>